<evidence type="ECO:0008006" key="2">
    <source>
        <dbReference type="Google" id="ProtNLM"/>
    </source>
</evidence>
<evidence type="ECO:0000313" key="1">
    <source>
        <dbReference type="EMBL" id="XAI71246.1"/>
    </source>
</evidence>
<gene>
    <name evidence="1" type="ORF">Cygsa01_00200</name>
</gene>
<accession>A0AAU6W3N8</accession>
<sequence>MAGVLDTLSNIVGGGLFKEAKDLITEYWPPDIPPEKKLELEMALQQAEFAKEIELGRQFNEQTAQLNQRITDLEGTAADLKGIPFLGPLMLFIRGSLRPAWGVGAMYADMMWFSGKWAALTEQQEAALYLINMLVLGFLFGERAVQNIAPILGDVFTKARGQNSGVNSTKK</sequence>
<reference evidence="1" key="1">
    <citation type="journal article" date="2024" name="J. Gen. Virol.">
        <title>Novel phages of Pseudomonas syringae unveil numerous potential auxiliary metabolic genes.</title>
        <authorList>
            <person name="Feltin C."/>
            <person name="Garneau J.R."/>
            <person name="Morris C.E."/>
            <person name="Berard A."/>
            <person name="Torres-Barcelo C."/>
        </authorList>
    </citation>
    <scope>NUCLEOTIDE SEQUENCE</scope>
</reference>
<dbReference type="EMBL" id="PP179332">
    <property type="protein sequence ID" value="XAI71246.1"/>
    <property type="molecule type" value="Genomic_DNA"/>
</dbReference>
<name>A0AAU6W3N8_9VIRU</name>
<organism evidence="1">
    <name type="scientific">Pseudomonas phage Cygsa01</name>
    <dbReference type="NCBI Taxonomy" id="3138529"/>
    <lineage>
        <taxon>Viruses</taxon>
    </lineage>
</organism>
<protein>
    <recommendedName>
        <fullName evidence="2">Coil containing protein</fullName>
    </recommendedName>
</protein>
<proteinExistence type="predicted"/>